<accession>A0A426ZUJ6</accession>
<protein>
    <submittedName>
        <fullName evidence="1">Uncharacterized protein</fullName>
    </submittedName>
</protein>
<sequence length="82" mass="9312">MKELYQGQGRILRVENSQEEVKSRIDRVESLVDRLTDDTKDFIRHLYEVVAELTAKVTLLATTLNAGGNNTHTIPPQSFRAL</sequence>
<organism evidence="1 2">
    <name type="scientific">Ensete ventricosum</name>
    <name type="common">Abyssinian banana</name>
    <name type="synonym">Musa ensete</name>
    <dbReference type="NCBI Taxonomy" id="4639"/>
    <lineage>
        <taxon>Eukaryota</taxon>
        <taxon>Viridiplantae</taxon>
        <taxon>Streptophyta</taxon>
        <taxon>Embryophyta</taxon>
        <taxon>Tracheophyta</taxon>
        <taxon>Spermatophyta</taxon>
        <taxon>Magnoliopsida</taxon>
        <taxon>Liliopsida</taxon>
        <taxon>Zingiberales</taxon>
        <taxon>Musaceae</taxon>
        <taxon>Ensete</taxon>
    </lineage>
</organism>
<name>A0A426ZUJ6_ENSVE</name>
<proteinExistence type="predicted"/>
<evidence type="ECO:0000313" key="1">
    <source>
        <dbReference type="EMBL" id="RRT67632.1"/>
    </source>
</evidence>
<evidence type="ECO:0000313" key="2">
    <source>
        <dbReference type="Proteomes" id="UP000287651"/>
    </source>
</evidence>
<gene>
    <name evidence="1" type="ORF">B296_00004889</name>
</gene>
<dbReference type="EMBL" id="AMZH03004975">
    <property type="protein sequence ID" value="RRT67632.1"/>
    <property type="molecule type" value="Genomic_DNA"/>
</dbReference>
<dbReference type="Proteomes" id="UP000287651">
    <property type="component" value="Unassembled WGS sequence"/>
</dbReference>
<reference evidence="1 2" key="1">
    <citation type="journal article" date="2014" name="Agronomy (Basel)">
        <title>A Draft Genome Sequence for Ensete ventricosum, the Drought-Tolerant Tree Against Hunger.</title>
        <authorList>
            <person name="Harrison J."/>
            <person name="Moore K.A."/>
            <person name="Paszkiewicz K."/>
            <person name="Jones T."/>
            <person name="Grant M."/>
            <person name="Ambacheew D."/>
            <person name="Muzemil S."/>
            <person name="Studholme D.J."/>
        </authorList>
    </citation>
    <scope>NUCLEOTIDE SEQUENCE [LARGE SCALE GENOMIC DNA]</scope>
</reference>
<dbReference type="AlphaFoldDB" id="A0A426ZUJ6"/>
<comment type="caution">
    <text evidence="1">The sequence shown here is derived from an EMBL/GenBank/DDBJ whole genome shotgun (WGS) entry which is preliminary data.</text>
</comment>